<comment type="caution">
    <text evidence="2">The sequence shown here is derived from an EMBL/GenBank/DDBJ whole genome shotgun (WGS) entry which is preliminary data.</text>
</comment>
<dbReference type="InterPro" id="IPR041491">
    <property type="entry name" value="TRPM_SLOG"/>
</dbReference>
<protein>
    <recommendedName>
        <fullName evidence="1">TRPM SLOG domain-containing protein</fullName>
    </recommendedName>
</protein>
<evidence type="ECO:0000313" key="2">
    <source>
        <dbReference type="EMBL" id="CAG2208932.1"/>
    </source>
</evidence>
<keyword evidence="3" id="KW-1185">Reference proteome</keyword>
<accession>A0A8S3RI45</accession>
<dbReference type="PANTHER" id="PTHR13800">
    <property type="entry name" value="TRANSIENT RECEPTOR POTENTIAL CATION CHANNEL, SUBFAMILY M, MEMBER 6"/>
    <property type="match status" value="1"/>
</dbReference>
<dbReference type="GO" id="GO:0099604">
    <property type="term" value="F:ligand-gated calcium channel activity"/>
    <property type="evidence" value="ECO:0007669"/>
    <property type="project" value="TreeGrafter"/>
</dbReference>
<dbReference type="InterPro" id="IPR050927">
    <property type="entry name" value="TRPM"/>
</dbReference>
<dbReference type="AlphaFoldDB" id="A0A8S3RI45"/>
<proteinExistence type="predicted"/>
<gene>
    <name evidence="2" type="ORF">MEDL_23135</name>
</gene>
<dbReference type="PANTHER" id="PTHR13800:SF12">
    <property type="entry name" value="TRANSIENT RECEPTOR POTENTIAL CATION CHANNEL SUBFAMILY M MEMBER-LIKE 2"/>
    <property type="match status" value="1"/>
</dbReference>
<dbReference type="Pfam" id="PF18139">
    <property type="entry name" value="LSDAT_euk"/>
    <property type="match status" value="1"/>
</dbReference>
<reference evidence="2" key="1">
    <citation type="submission" date="2021-03" db="EMBL/GenBank/DDBJ databases">
        <authorList>
            <person name="Bekaert M."/>
        </authorList>
    </citation>
    <scope>NUCLEOTIDE SEQUENCE</scope>
</reference>
<sequence length="283" mass="32171">MSNNNSRKPNEVIVNQTSITSEDESPILSKLKELLEAADGTDNCFPGLVLSIIGDSESYVPKPWNTVAFTSGLLQSIQGVKKSWVIYRGKTGGISRLIYDAFRETSNTKSPTEPKNKNKETFNNNTLIAIRPAKKIEKKGKDKVTEPNWCISLKSDFEDDQKPHPRRYKWFNRYVCHFLEKLSAEYTPLLSKENEKVLIKMRVPVLVIAVEGDQYTIHQIKEAIQRNIPVLLMKGSGKAVDFIIEYLQESSQVERENILKVNAPLLLEENGENTGTQPSYYNF</sequence>
<dbReference type="Proteomes" id="UP000683360">
    <property type="component" value="Unassembled WGS sequence"/>
</dbReference>
<organism evidence="2 3">
    <name type="scientific">Mytilus edulis</name>
    <name type="common">Blue mussel</name>
    <dbReference type="NCBI Taxonomy" id="6550"/>
    <lineage>
        <taxon>Eukaryota</taxon>
        <taxon>Metazoa</taxon>
        <taxon>Spiralia</taxon>
        <taxon>Lophotrochozoa</taxon>
        <taxon>Mollusca</taxon>
        <taxon>Bivalvia</taxon>
        <taxon>Autobranchia</taxon>
        <taxon>Pteriomorphia</taxon>
        <taxon>Mytilida</taxon>
        <taxon>Mytiloidea</taxon>
        <taxon>Mytilidae</taxon>
        <taxon>Mytilinae</taxon>
        <taxon>Mytilus</taxon>
    </lineage>
</organism>
<feature type="domain" description="TRPM SLOG" evidence="1">
    <location>
        <begin position="189"/>
        <end position="257"/>
    </location>
</feature>
<dbReference type="EMBL" id="CAJPWZ010001126">
    <property type="protein sequence ID" value="CAG2208932.1"/>
    <property type="molecule type" value="Genomic_DNA"/>
</dbReference>
<evidence type="ECO:0000259" key="1">
    <source>
        <dbReference type="Pfam" id="PF18139"/>
    </source>
</evidence>
<name>A0A8S3RI45_MYTED</name>
<evidence type="ECO:0000313" key="3">
    <source>
        <dbReference type="Proteomes" id="UP000683360"/>
    </source>
</evidence>
<dbReference type="OrthoDB" id="10029073at2759"/>
<dbReference type="GO" id="GO:0005886">
    <property type="term" value="C:plasma membrane"/>
    <property type="evidence" value="ECO:0007669"/>
    <property type="project" value="TreeGrafter"/>
</dbReference>